<dbReference type="RefSeq" id="WP_048249061.1">
    <property type="nucleotide sequence ID" value="NZ_LDWR01000042.1"/>
</dbReference>
<evidence type="ECO:0000256" key="7">
    <source>
        <dbReference type="ARBA" id="ARBA00023163"/>
    </source>
</evidence>
<comment type="similarity">
    <text evidence="9">Belongs to the FlhD family.</text>
</comment>
<keyword evidence="7 9" id="KW-0804">Transcription</keyword>
<dbReference type="InterPro" id="IPR036194">
    <property type="entry name" value="FlhD_sf"/>
</dbReference>
<dbReference type="AlphaFoldDB" id="A0A0J5WSV2"/>
<dbReference type="GO" id="GO:0003677">
    <property type="term" value="F:DNA binding"/>
    <property type="evidence" value="ECO:0007669"/>
    <property type="project" value="UniProtKB-UniRule"/>
</dbReference>
<keyword evidence="3 9" id="KW-0805">Transcription regulation</keyword>
<evidence type="ECO:0000256" key="5">
    <source>
        <dbReference type="ARBA" id="ARBA00023157"/>
    </source>
</evidence>
<feature type="disulfide bond" description="Interchain" evidence="9">
    <location>
        <position position="65"/>
    </location>
</feature>
<keyword evidence="4 9" id="KW-0238">DNA-binding</keyword>
<dbReference type="GO" id="GO:0005737">
    <property type="term" value="C:cytoplasm"/>
    <property type="evidence" value="ECO:0007669"/>
    <property type="project" value="UniProtKB-SubCell"/>
</dbReference>
<dbReference type="GO" id="GO:1902208">
    <property type="term" value="P:regulation of bacterial-type flagellum assembly"/>
    <property type="evidence" value="ECO:0007669"/>
    <property type="project" value="UniProtKB-UniRule"/>
</dbReference>
<gene>
    <name evidence="9" type="primary">flhD</name>
    <name evidence="10" type="ORF">VL15_24465</name>
</gene>
<evidence type="ECO:0000256" key="9">
    <source>
        <dbReference type="HAMAP-Rule" id="MF_00725"/>
    </source>
</evidence>
<evidence type="ECO:0000256" key="2">
    <source>
        <dbReference type="ARBA" id="ARBA00022795"/>
    </source>
</evidence>
<evidence type="ECO:0000256" key="8">
    <source>
        <dbReference type="ARBA" id="ARBA00025431"/>
    </source>
</evidence>
<comment type="subcellular location">
    <subcellularLocation>
        <location evidence="9">Cytoplasm</location>
    </subcellularLocation>
</comment>
<keyword evidence="6 9" id="KW-0010">Activator</keyword>
<proteinExistence type="inferred from homology"/>
<dbReference type="Pfam" id="PF05247">
    <property type="entry name" value="FlhD"/>
    <property type="match status" value="1"/>
</dbReference>
<evidence type="ECO:0000256" key="1">
    <source>
        <dbReference type="ARBA" id="ARBA00022490"/>
    </source>
</evidence>
<comment type="caution">
    <text evidence="10">The sequence shown here is derived from an EMBL/GenBank/DDBJ whole genome shotgun (WGS) entry which is preliminary data.</text>
</comment>
<dbReference type="SUPFAM" id="SSF63592">
    <property type="entry name" value="Flagellar transcriptional activator FlhD"/>
    <property type="match status" value="1"/>
</dbReference>
<evidence type="ECO:0000313" key="10">
    <source>
        <dbReference type="EMBL" id="KML53717.1"/>
    </source>
</evidence>
<sequence length="107" mass="11256">MGIANVGDAVWELNMPYMWLAQRLLQQDRATGMFRLGLTADTADALAALTIKNMIDLASSGQVICVLRPSKRGVVSALTRSTPSVNIVSLHIAMALATGASGGEEAI</sequence>
<keyword evidence="2 9" id="KW-1005">Bacterial flagellum biogenesis</keyword>
<dbReference type="EMBL" id="LDWR01000042">
    <property type="protein sequence ID" value="KML53717.1"/>
    <property type="molecule type" value="Genomic_DNA"/>
</dbReference>
<dbReference type="GO" id="GO:0045893">
    <property type="term" value="P:positive regulation of DNA-templated transcription"/>
    <property type="evidence" value="ECO:0007669"/>
    <property type="project" value="InterPro"/>
</dbReference>
<name>A0A0J5WSV2_BURCE</name>
<dbReference type="GO" id="GO:0044780">
    <property type="term" value="P:bacterial-type flagellum assembly"/>
    <property type="evidence" value="ECO:0007669"/>
    <property type="project" value="InterPro"/>
</dbReference>
<keyword evidence="1 9" id="KW-0963">Cytoplasm</keyword>
<dbReference type="PATRIC" id="fig|292.27.peg.5251"/>
<dbReference type="Proteomes" id="UP000036338">
    <property type="component" value="Unassembled WGS sequence"/>
</dbReference>
<comment type="function">
    <text evidence="8 9">Functions in complex with FlhC as a master transcriptional regulator that regulates transcription of several flagellar and non-flagellar operons by binding to their promoter region. Activates expression of class 2 flagellar genes, including fliA, which is a flagellum-specific sigma factor that turns on the class 3 genes. Also regulates genes whose products function in a variety of physiological pathways.</text>
</comment>
<evidence type="ECO:0000256" key="6">
    <source>
        <dbReference type="ARBA" id="ARBA00023159"/>
    </source>
</evidence>
<dbReference type="HAMAP" id="MF_00725">
    <property type="entry name" value="FlhD"/>
    <property type="match status" value="1"/>
</dbReference>
<accession>A0A0J5WSV2</accession>
<dbReference type="Gene3D" id="1.10.4000.10">
    <property type="entry name" value="Flagellar transcriptional activator FlhD"/>
    <property type="match status" value="1"/>
</dbReference>
<comment type="subunit">
    <text evidence="9">Homodimer; disulfide-linked. Forms a heterohexamer composed of two FlhC and four FlhD subunits. Each FlhC binds a FlhD dimer, forming a heterotrimer, and a hexamer assembles by dimerization of two heterotrimers.</text>
</comment>
<dbReference type="InterPro" id="IPR023559">
    <property type="entry name" value="Flagellar_FlhD"/>
</dbReference>
<keyword evidence="5 9" id="KW-1015">Disulfide bond</keyword>
<comment type="domain">
    <text evidence="9">The C-terminal region contains a putative helix-turn-helix (HTH) motif, suggesting that this region may bind DNA.</text>
</comment>
<evidence type="ECO:0000256" key="4">
    <source>
        <dbReference type="ARBA" id="ARBA00023125"/>
    </source>
</evidence>
<organism evidence="10 11">
    <name type="scientific">Burkholderia cepacia</name>
    <name type="common">Pseudomonas cepacia</name>
    <dbReference type="NCBI Taxonomy" id="292"/>
    <lineage>
        <taxon>Bacteria</taxon>
        <taxon>Pseudomonadati</taxon>
        <taxon>Pseudomonadota</taxon>
        <taxon>Betaproteobacteria</taxon>
        <taxon>Burkholderiales</taxon>
        <taxon>Burkholderiaceae</taxon>
        <taxon>Burkholderia</taxon>
        <taxon>Burkholderia cepacia complex</taxon>
    </lineage>
</organism>
<evidence type="ECO:0000313" key="11">
    <source>
        <dbReference type="Proteomes" id="UP000036338"/>
    </source>
</evidence>
<evidence type="ECO:0000256" key="3">
    <source>
        <dbReference type="ARBA" id="ARBA00023015"/>
    </source>
</evidence>
<protein>
    <recommendedName>
        <fullName evidence="9">Flagellar transcriptional regulator FlhD</fullName>
    </recommendedName>
</protein>
<reference evidence="10 11" key="1">
    <citation type="submission" date="2015-05" db="EMBL/GenBank/DDBJ databases">
        <title>Draft genome of Burkholderia cepacia LK29.</title>
        <authorList>
            <person name="Chan X.Y."/>
        </authorList>
    </citation>
    <scope>NUCLEOTIDE SEQUENCE [LARGE SCALE GENOMIC DNA]</scope>
    <source>
        <strain evidence="10 11">LK29</strain>
    </source>
</reference>